<organism evidence="1 2">
    <name type="scientific">Salinibacter ruber</name>
    <dbReference type="NCBI Taxonomy" id="146919"/>
    <lineage>
        <taxon>Bacteria</taxon>
        <taxon>Pseudomonadati</taxon>
        <taxon>Rhodothermota</taxon>
        <taxon>Rhodothermia</taxon>
        <taxon>Rhodothermales</taxon>
        <taxon>Salinibacteraceae</taxon>
        <taxon>Salinibacter</taxon>
    </lineage>
</organism>
<evidence type="ECO:0000313" key="2">
    <source>
        <dbReference type="Proteomes" id="UP001155057"/>
    </source>
</evidence>
<sequence>MRGRVSRAGAAGYERCAAERGPLPASVSVGAVSWHPDIGTQTTARPCETALFEEDGAAFARWYRSCASGR</sequence>
<name>A0A9X2Q6C8_9BACT</name>
<dbReference type="EMBL" id="JANUAE010000003">
    <property type="protein sequence ID" value="MCS3709460.1"/>
    <property type="molecule type" value="Genomic_DNA"/>
</dbReference>
<reference evidence="1" key="1">
    <citation type="submission" date="2022-08" db="EMBL/GenBank/DDBJ databases">
        <title>Genomic Encyclopedia of Type Strains, Phase V (KMG-V): Genome sequencing to study the core and pangenomes of soil and plant-associated prokaryotes.</title>
        <authorList>
            <person name="Whitman W."/>
        </authorList>
    </citation>
    <scope>NUCLEOTIDE SEQUENCE</scope>
    <source>
        <strain evidence="1">SP3049</strain>
    </source>
</reference>
<comment type="caution">
    <text evidence="1">The sequence shown here is derived from an EMBL/GenBank/DDBJ whole genome shotgun (WGS) entry which is preliminary data.</text>
</comment>
<evidence type="ECO:0000313" key="1">
    <source>
        <dbReference type="EMBL" id="MCS3709460.1"/>
    </source>
</evidence>
<proteinExistence type="predicted"/>
<dbReference type="AlphaFoldDB" id="A0A9X2Q6C8"/>
<accession>A0A9X2Q6C8</accession>
<gene>
    <name evidence="1" type="ORF">GGP61_001063</name>
</gene>
<protein>
    <submittedName>
        <fullName evidence="1">Uncharacterized protein</fullName>
    </submittedName>
</protein>
<dbReference type="Proteomes" id="UP001155057">
    <property type="component" value="Unassembled WGS sequence"/>
</dbReference>